<dbReference type="NCBIfam" id="TIGR02098">
    <property type="entry name" value="MJ0042_CXXC"/>
    <property type="match status" value="1"/>
</dbReference>
<accession>A0ABT7DVE7</accession>
<feature type="transmembrane region" description="Helical" evidence="2">
    <location>
        <begin position="232"/>
        <end position="253"/>
    </location>
</feature>
<sequence>MFHVTRCPNCRTSFKLTDAHLTAYGGKVRCGRCAFVFDARDHMLSHGENQSPTTPAPAQTASTPPETATATQAATPIKAPPAPITKPAEEDNLYGLNDISIQLKATAETESSDGSLTDKSLRELADALKTPAPAEVQIPPPPPPAPEKAEEPGKTLLELNFDIAAQLEKAIEAASDFSNLPPVEATSPGNAAADAFSRSSFDDHKAGEYRPILTSEDEALLSLPPEPSPWRWLWLIPAFIACVALVAQAAYFFRSELVVQMPGLKSRFENLCARAGCEIALPAKQDFLRTEWSELTYLPDQPNQMQVNATLRNHAPFDQALPLLELTLTDDHDRVVAKKVFTPTQYLPDNGGKRPKALAANVDQRVFLQLQLDGAKSTGYSIYWFYPKPDR</sequence>
<name>A0ABT7DVE7_9NEIS</name>
<dbReference type="InterPro" id="IPR021834">
    <property type="entry name" value="DUF3426"/>
</dbReference>
<dbReference type="EMBL" id="JARRAF010000007">
    <property type="protein sequence ID" value="MDK2124016.1"/>
    <property type="molecule type" value="Genomic_DNA"/>
</dbReference>
<proteinExistence type="predicted"/>
<keyword evidence="5" id="KW-1185">Reference proteome</keyword>
<feature type="region of interest" description="Disordered" evidence="1">
    <location>
        <begin position="130"/>
        <end position="151"/>
    </location>
</feature>
<dbReference type="Proteomes" id="UP001172778">
    <property type="component" value="Unassembled WGS sequence"/>
</dbReference>
<protein>
    <submittedName>
        <fullName evidence="4">DUF3426 domain-containing protein</fullName>
    </submittedName>
</protein>
<evidence type="ECO:0000313" key="4">
    <source>
        <dbReference type="EMBL" id="MDK2124016.1"/>
    </source>
</evidence>
<feature type="compositionally biased region" description="Low complexity" evidence="1">
    <location>
        <begin position="51"/>
        <end position="77"/>
    </location>
</feature>
<keyword evidence="2" id="KW-0812">Transmembrane</keyword>
<evidence type="ECO:0000256" key="1">
    <source>
        <dbReference type="SAM" id="MobiDB-lite"/>
    </source>
</evidence>
<feature type="region of interest" description="Disordered" evidence="1">
    <location>
        <begin position="46"/>
        <end position="86"/>
    </location>
</feature>
<keyword evidence="2" id="KW-0472">Membrane</keyword>
<organism evidence="4 5">
    <name type="scientific">Parachitinimonas caeni</name>
    <dbReference type="NCBI Taxonomy" id="3031301"/>
    <lineage>
        <taxon>Bacteria</taxon>
        <taxon>Pseudomonadati</taxon>
        <taxon>Pseudomonadota</taxon>
        <taxon>Betaproteobacteria</taxon>
        <taxon>Neisseriales</taxon>
        <taxon>Chitinibacteraceae</taxon>
        <taxon>Parachitinimonas</taxon>
    </lineage>
</organism>
<evidence type="ECO:0000259" key="3">
    <source>
        <dbReference type="Pfam" id="PF13719"/>
    </source>
</evidence>
<comment type="caution">
    <text evidence="4">The sequence shown here is derived from an EMBL/GenBank/DDBJ whole genome shotgun (WGS) entry which is preliminary data.</text>
</comment>
<keyword evidence="2" id="KW-1133">Transmembrane helix</keyword>
<dbReference type="Pfam" id="PF13719">
    <property type="entry name" value="Zn_ribbon_5"/>
    <property type="match status" value="1"/>
</dbReference>
<gene>
    <name evidence="4" type="ORF">PZA18_08155</name>
</gene>
<evidence type="ECO:0000256" key="2">
    <source>
        <dbReference type="SAM" id="Phobius"/>
    </source>
</evidence>
<dbReference type="RefSeq" id="WP_284100321.1">
    <property type="nucleotide sequence ID" value="NZ_JARRAF010000007.1"/>
</dbReference>
<reference evidence="4" key="1">
    <citation type="submission" date="2023-03" db="EMBL/GenBank/DDBJ databases">
        <title>Chitinimonas shenzhenensis gen. nov., sp. nov., a novel member of family Burkholderiaceae isolated from activated sludge collected in Shen Zhen, China.</title>
        <authorList>
            <person name="Wang X."/>
        </authorList>
    </citation>
    <scope>NUCLEOTIDE SEQUENCE</scope>
    <source>
        <strain evidence="4">DQS-5</strain>
    </source>
</reference>
<feature type="domain" description="Zinc finger/thioredoxin putative" evidence="3">
    <location>
        <begin position="5"/>
        <end position="39"/>
    </location>
</feature>
<evidence type="ECO:0000313" key="5">
    <source>
        <dbReference type="Proteomes" id="UP001172778"/>
    </source>
</evidence>
<dbReference type="InterPro" id="IPR011723">
    <property type="entry name" value="Znf/thioredoxin_put"/>
</dbReference>
<dbReference type="Pfam" id="PF11906">
    <property type="entry name" value="DUF3426"/>
    <property type="match status" value="1"/>
</dbReference>